<gene>
    <name evidence="1" type="ORF">IWQ60_000317</name>
</gene>
<reference evidence="1" key="1">
    <citation type="submission" date="2022-07" db="EMBL/GenBank/DDBJ databases">
        <title>Phylogenomic reconstructions and comparative analyses of Kickxellomycotina fungi.</title>
        <authorList>
            <person name="Reynolds N.K."/>
            <person name="Stajich J.E."/>
            <person name="Barry K."/>
            <person name="Grigoriev I.V."/>
            <person name="Crous P."/>
            <person name="Smith M.E."/>
        </authorList>
    </citation>
    <scope>NUCLEOTIDE SEQUENCE</scope>
    <source>
        <strain evidence="1">RSA 861</strain>
    </source>
</reference>
<proteinExistence type="predicted"/>
<dbReference type="Proteomes" id="UP001150569">
    <property type="component" value="Unassembled WGS sequence"/>
</dbReference>
<organism evidence="1 2">
    <name type="scientific">Tieghemiomyces parasiticus</name>
    <dbReference type="NCBI Taxonomy" id="78921"/>
    <lineage>
        <taxon>Eukaryota</taxon>
        <taxon>Fungi</taxon>
        <taxon>Fungi incertae sedis</taxon>
        <taxon>Zoopagomycota</taxon>
        <taxon>Kickxellomycotina</taxon>
        <taxon>Dimargaritomycetes</taxon>
        <taxon>Dimargaritales</taxon>
        <taxon>Dimargaritaceae</taxon>
        <taxon>Tieghemiomyces</taxon>
    </lineage>
</organism>
<evidence type="ECO:0000313" key="1">
    <source>
        <dbReference type="EMBL" id="KAJ1930451.1"/>
    </source>
</evidence>
<sequence>MSFAPALALPHPEAKTPSAVKNELTLAQLKAAVKNPCNPSTQPECTPLEQALGPLQRTFEEYKIYTPGQQAAAIAIMAFESGGFAYKTNLNPTNYGQGTYAQMQYPSIEKYVSSIKALSSKFQALVKPGTTVTDGAVKNKVLKLVTSNLDYCFGAAPWYMSNKATCDPAVFDGLSKGTDEAYKTYLSKCINTGIDARMQTWHDAIAALQ</sequence>
<protein>
    <submittedName>
        <fullName evidence="1">Uncharacterized protein</fullName>
    </submittedName>
</protein>
<dbReference type="EMBL" id="JANBPT010000007">
    <property type="protein sequence ID" value="KAJ1930451.1"/>
    <property type="molecule type" value="Genomic_DNA"/>
</dbReference>
<evidence type="ECO:0000313" key="2">
    <source>
        <dbReference type="Proteomes" id="UP001150569"/>
    </source>
</evidence>
<comment type="caution">
    <text evidence="1">The sequence shown here is derived from an EMBL/GenBank/DDBJ whole genome shotgun (WGS) entry which is preliminary data.</text>
</comment>
<dbReference type="AlphaFoldDB" id="A0A9W8AMY8"/>
<keyword evidence="2" id="KW-1185">Reference proteome</keyword>
<dbReference type="OrthoDB" id="2349272at2759"/>
<accession>A0A9W8AMY8</accession>
<name>A0A9W8AMY8_9FUNG</name>